<feature type="signal peptide" evidence="1">
    <location>
        <begin position="1"/>
        <end position="30"/>
    </location>
</feature>
<dbReference type="Proteomes" id="UP000317624">
    <property type="component" value="Unassembled WGS sequence"/>
</dbReference>
<dbReference type="EMBL" id="VMRJ01000004">
    <property type="protein sequence ID" value="TVT39316.1"/>
    <property type="molecule type" value="Genomic_DNA"/>
</dbReference>
<comment type="caution">
    <text evidence="2">The sequence shown here is derived from an EMBL/GenBank/DDBJ whole genome shotgun (WGS) entry which is preliminary data.</text>
</comment>
<keyword evidence="3" id="KW-1185">Reference proteome</keyword>
<evidence type="ECO:0000313" key="2">
    <source>
        <dbReference type="EMBL" id="TVT39316.1"/>
    </source>
</evidence>
<protein>
    <recommendedName>
        <fullName evidence="4">T9SS type A sorting domain-containing protein</fullName>
    </recommendedName>
</protein>
<keyword evidence="1" id="KW-0732">Signal</keyword>
<reference evidence="2 3" key="1">
    <citation type="submission" date="2019-07" db="EMBL/GenBank/DDBJ databases">
        <title>Hymenobacter sp. straun FUR1 Genome sequencing and assembly.</title>
        <authorList>
            <person name="Chhetri G."/>
        </authorList>
    </citation>
    <scope>NUCLEOTIDE SEQUENCE [LARGE SCALE GENOMIC DNA]</scope>
    <source>
        <strain evidence="2 3">Fur1</strain>
    </source>
</reference>
<feature type="chain" id="PRO_5021787430" description="T9SS type A sorting domain-containing protein" evidence="1">
    <location>
        <begin position="31"/>
        <end position="137"/>
    </location>
</feature>
<dbReference type="AlphaFoldDB" id="A0A558BS16"/>
<organism evidence="2 3">
    <name type="scientific">Hymenobacter setariae</name>
    <dbReference type="NCBI Taxonomy" id="2594794"/>
    <lineage>
        <taxon>Bacteria</taxon>
        <taxon>Pseudomonadati</taxon>
        <taxon>Bacteroidota</taxon>
        <taxon>Cytophagia</taxon>
        <taxon>Cytophagales</taxon>
        <taxon>Hymenobacteraceae</taxon>
        <taxon>Hymenobacter</taxon>
    </lineage>
</organism>
<sequence length="137" mass="14999">MKVTFQVLCPQAVALALLCLGLATPSPSVARQQLNPTRQAEPAAGLRVIITPLADLPVVRVRYESAHYGSVRLELRNERGQVLYSELMRYSRFAGDFDLAAYPAGNYTIALQTPGDQYTQTVRLGRLSPVVVTLVTP</sequence>
<accession>A0A558BS16</accession>
<evidence type="ECO:0008006" key="4">
    <source>
        <dbReference type="Google" id="ProtNLM"/>
    </source>
</evidence>
<evidence type="ECO:0000313" key="3">
    <source>
        <dbReference type="Proteomes" id="UP000317624"/>
    </source>
</evidence>
<name>A0A558BS16_9BACT</name>
<proteinExistence type="predicted"/>
<dbReference type="OrthoDB" id="962596at2"/>
<dbReference type="RefSeq" id="WP_144850058.1">
    <property type="nucleotide sequence ID" value="NZ_VMRJ01000004.1"/>
</dbReference>
<gene>
    <name evidence="2" type="ORF">FNT36_16810</name>
</gene>
<evidence type="ECO:0000256" key="1">
    <source>
        <dbReference type="SAM" id="SignalP"/>
    </source>
</evidence>